<evidence type="ECO:0000313" key="2">
    <source>
        <dbReference type="Proteomes" id="UP000320496"/>
    </source>
</evidence>
<dbReference type="Proteomes" id="UP000320496">
    <property type="component" value="Chromosome"/>
</dbReference>
<name>A0A517Z9A5_9PLAN</name>
<organism evidence="1 2">
    <name type="scientific">Maioricimonas rarisocia</name>
    <dbReference type="NCBI Taxonomy" id="2528026"/>
    <lineage>
        <taxon>Bacteria</taxon>
        <taxon>Pseudomonadati</taxon>
        <taxon>Planctomycetota</taxon>
        <taxon>Planctomycetia</taxon>
        <taxon>Planctomycetales</taxon>
        <taxon>Planctomycetaceae</taxon>
        <taxon>Maioricimonas</taxon>
    </lineage>
</organism>
<gene>
    <name evidence="1" type="ORF">Mal4_33990</name>
</gene>
<sequence>MISGVLTTLCFLLGMASDSVESQAMNAWFLRMYLPEVRRTERVYGELSLHATTELLTSSGGSNGDARQARYWACDGCYRVDTRHEPYLDRALTMIAGHDFSAVIWKDHRGSNHRPCPVKCSPRDAVLQQIRVVMPLAFAPWCWHQQSVEELFLEENATITGLSVTADPQLGRVCNISWKYRDRGVFREGGEFSFAMDRSWVLLRVSRSLNDSTRLEGCFTYGDEEIAGVPVIRTAEYWCETLRGRTQHMRMTRNAYAIMSSRSDLFDPCREQIRAALACTSAPAHGRWGAVAPGLLGLGAVVVALQGWRHFARRNTCFAGNGFARCMRRSREARRPNGTAYETQEKACIRLRDSGRPGV</sequence>
<evidence type="ECO:0000313" key="1">
    <source>
        <dbReference type="EMBL" id="QDU39064.1"/>
    </source>
</evidence>
<dbReference type="KEGG" id="mri:Mal4_33990"/>
<reference evidence="1 2" key="1">
    <citation type="submission" date="2019-02" db="EMBL/GenBank/DDBJ databases">
        <title>Deep-cultivation of Planctomycetes and their phenomic and genomic characterization uncovers novel biology.</title>
        <authorList>
            <person name="Wiegand S."/>
            <person name="Jogler M."/>
            <person name="Boedeker C."/>
            <person name="Pinto D."/>
            <person name="Vollmers J."/>
            <person name="Rivas-Marin E."/>
            <person name="Kohn T."/>
            <person name="Peeters S.H."/>
            <person name="Heuer A."/>
            <person name="Rast P."/>
            <person name="Oberbeckmann S."/>
            <person name="Bunk B."/>
            <person name="Jeske O."/>
            <person name="Meyerdierks A."/>
            <person name="Storesund J.E."/>
            <person name="Kallscheuer N."/>
            <person name="Luecker S."/>
            <person name="Lage O.M."/>
            <person name="Pohl T."/>
            <person name="Merkel B.J."/>
            <person name="Hornburger P."/>
            <person name="Mueller R.-W."/>
            <person name="Bruemmer F."/>
            <person name="Labrenz M."/>
            <person name="Spormann A.M."/>
            <person name="Op den Camp H."/>
            <person name="Overmann J."/>
            <person name="Amann R."/>
            <person name="Jetten M.S.M."/>
            <person name="Mascher T."/>
            <person name="Medema M.H."/>
            <person name="Devos D.P."/>
            <person name="Kaster A.-K."/>
            <person name="Ovreas L."/>
            <person name="Rohde M."/>
            <person name="Galperin M.Y."/>
            <person name="Jogler C."/>
        </authorList>
    </citation>
    <scope>NUCLEOTIDE SEQUENCE [LARGE SCALE GENOMIC DNA]</scope>
    <source>
        <strain evidence="1 2">Mal4</strain>
    </source>
</reference>
<dbReference type="RefSeq" id="WP_145370284.1">
    <property type="nucleotide sequence ID" value="NZ_CP036275.1"/>
</dbReference>
<dbReference type="AlphaFoldDB" id="A0A517Z9A5"/>
<keyword evidence="2" id="KW-1185">Reference proteome</keyword>
<protein>
    <submittedName>
        <fullName evidence="1">Uncharacterized protein</fullName>
    </submittedName>
</protein>
<dbReference type="EMBL" id="CP036275">
    <property type="protein sequence ID" value="QDU39064.1"/>
    <property type="molecule type" value="Genomic_DNA"/>
</dbReference>
<accession>A0A517Z9A5</accession>
<proteinExistence type="predicted"/>